<dbReference type="PANTHER" id="PTHR10502:SF102">
    <property type="entry name" value="ANNEXIN B11"/>
    <property type="match status" value="1"/>
</dbReference>
<dbReference type="SMART" id="SM00335">
    <property type="entry name" value="ANX"/>
    <property type="match status" value="4"/>
</dbReference>
<keyword evidence="6" id="KW-1185">Reference proteome</keyword>
<keyword evidence="5" id="KW-0106">Calcium</keyword>
<dbReference type="Pfam" id="PF00191">
    <property type="entry name" value="Annexin"/>
    <property type="match status" value="4"/>
</dbReference>
<dbReference type="GO" id="GO:0005886">
    <property type="term" value="C:plasma membrane"/>
    <property type="evidence" value="ECO:0007669"/>
    <property type="project" value="TreeGrafter"/>
</dbReference>
<accession>A0A914ZNF4</accession>
<dbReference type="FunFam" id="1.10.220.10:FF:000003">
    <property type="entry name" value="Annexin"/>
    <property type="match status" value="1"/>
</dbReference>
<keyword evidence="2" id="KW-0597">Phosphoprotein</keyword>
<evidence type="ECO:0000313" key="7">
    <source>
        <dbReference type="WBParaSite" id="PgB10_g052_t01"/>
    </source>
</evidence>
<keyword evidence="5" id="KW-0111">Calcium/phospholipid-binding</keyword>
<keyword evidence="3 5" id="KW-0677">Repeat</keyword>
<dbReference type="InterPro" id="IPR018252">
    <property type="entry name" value="Annexin_repeat_CS"/>
</dbReference>
<evidence type="ECO:0000256" key="1">
    <source>
        <dbReference type="ARBA" id="ARBA00007831"/>
    </source>
</evidence>
<dbReference type="GO" id="GO:0005544">
    <property type="term" value="F:calcium-dependent phospholipid binding"/>
    <property type="evidence" value="ECO:0007669"/>
    <property type="project" value="UniProtKB-KW"/>
</dbReference>
<dbReference type="GO" id="GO:0012506">
    <property type="term" value="C:vesicle membrane"/>
    <property type="evidence" value="ECO:0007669"/>
    <property type="project" value="TreeGrafter"/>
</dbReference>
<dbReference type="FunFam" id="1.10.220.10:FF:000005">
    <property type="entry name" value="Annexin"/>
    <property type="match status" value="1"/>
</dbReference>
<reference evidence="7" key="1">
    <citation type="submission" date="2022-11" db="UniProtKB">
        <authorList>
            <consortium name="WormBaseParasite"/>
        </authorList>
    </citation>
    <scope>IDENTIFICATION</scope>
</reference>
<evidence type="ECO:0000256" key="5">
    <source>
        <dbReference type="RuleBase" id="RU003540"/>
    </source>
</evidence>
<evidence type="ECO:0000313" key="6">
    <source>
        <dbReference type="Proteomes" id="UP000887569"/>
    </source>
</evidence>
<name>A0A914ZNF4_PARUN</name>
<organism evidence="6 7">
    <name type="scientific">Parascaris univalens</name>
    <name type="common">Nematode worm</name>
    <dbReference type="NCBI Taxonomy" id="6257"/>
    <lineage>
        <taxon>Eukaryota</taxon>
        <taxon>Metazoa</taxon>
        <taxon>Ecdysozoa</taxon>
        <taxon>Nematoda</taxon>
        <taxon>Chromadorea</taxon>
        <taxon>Rhabditida</taxon>
        <taxon>Spirurina</taxon>
        <taxon>Ascaridomorpha</taxon>
        <taxon>Ascaridoidea</taxon>
        <taxon>Ascarididae</taxon>
        <taxon>Parascaris</taxon>
    </lineage>
</organism>
<sequence>MDASGARRWNSYRLLRNYSRRSNLQGALMAMNGYAQTNGTIKPKADFDDERAAVELETAMRGFGCDRRRVMRVLTGICNAQRQLIRTPYNKKYSKDLYSELKKELSGDFEEVILGLMETPTKYDAYQLHRAIAGVGTAKSVVVEILSSRSNDELRHVKNEYKTQYGRPLDRDVSDDTSGEFREILLTLLQCRRDEGHMIDNAKAREEARVLTSGERQRVRTTFKSALTSENPQQLCKLFAEYRNETGRAIEDAIEEYFTGDAMELLLALAQCAQNKTTFFANLLYNSMKGVGTRDRDLIRLIVSRSEIDLALVREEFGRLYKKSLIRWIEGECSGAYRDSLIAIVNGN</sequence>
<keyword evidence="4 5" id="KW-0041">Annexin</keyword>
<dbReference type="WBParaSite" id="PgB10_g052_t01">
    <property type="protein sequence ID" value="PgB10_g052_t01"/>
    <property type="gene ID" value="PgB10_g052"/>
</dbReference>
<dbReference type="FunFam" id="1.10.220.10:FF:000001">
    <property type="entry name" value="Annexin"/>
    <property type="match status" value="1"/>
</dbReference>
<dbReference type="SUPFAM" id="SSF47874">
    <property type="entry name" value="Annexin"/>
    <property type="match status" value="1"/>
</dbReference>
<dbReference type="InterPro" id="IPR018502">
    <property type="entry name" value="Annexin_repeat"/>
</dbReference>
<dbReference type="PROSITE" id="PS00223">
    <property type="entry name" value="ANNEXIN_1"/>
    <property type="match status" value="2"/>
</dbReference>
<dbReference type="PRINTS" id="PR00196">
    <property type="entry name" value="ANNEXIN"/>
</dbReference>
<dbReference type="GO" id="GO:0005634">
    <property type="term" value="C:nucleus"/>
    <property type="evidence" value="ECO:0007669"/>
    <property type="project" value="TreeGrafter"/>
</dbReference>
<dbReference type="Gene3D" id="1.10.220.10">
    <property type="entry name" value="Annexin"/>
    <property type="match status" value="4"/>
</dbReference>
<dbReference type="GO" id="GO:0005737">
    <property type="term" value="C:cytoplasm"/>
    <property type="evidence" value="ECO:0007669"/>
    <property type="project" value="TreeGrafter"/>
</dbReference>
<evidence type="ECO:0000256" key="3">
    <source>
        <dbReference type="ARBA" id="ARBA00022737"/>
    </source>
</evidence>
<protein>
    <recommendedName>
        <fullName evidence="5">Annexin</fullName>
    </recommendedName>
</protein>
<comment type="similarity">
    <text evidence="1 5">Belongs to the annexin family.</text>
</comment>
<dbReference type="GO" id="GO:0001786">
    <property type="term" value="F:phosphatidylserine binding"/>
    <property type="evidence" value="ECO:0007669"/>
    <property type="project" value="TreeGrafter"/>
</dbReference>
<dbReference type="PANTHER" id="PTHR10502">
    <property type="entry name" value="ANNEXIN"/>
    <property type="match status" value="1"/>
</dbReference>
<dbReference type="Proteomes" id="UP000887569">
    <property type="component" value="Unplaced"/>
</dbReference>
<dbReference type="InterPro" id="IPR037104">
    <property type="entry name" value="Annexin_sf"/>
</dbReference>
<evidence type="ECO:0000256" key="2">
    <source>
        <dbReference type="ARBA" id="ARBA00022553"/>
    </source>
</evidence>
<proteinExistence type="inferred from homology"/>
<evidence type="ECO:0000256" key="4">
    <source>
        <dbReference type="ARBA" id="ARBA00023216"/>
    </source>
</evidence>
<dbReference type="GO" id="GO:0005509">
    <property type="term" value="F:calcium ion binding"/>
    <property type="evidence" value="ECO:0007669"/>
    <property type="project" value="InterPro"/>
</dbReference>
<dbReference type="PROSITE" id="PS51897">
    <property type="entry name" value="ANNEXIN_2"/>
    <property type="match status" value="3"/>
</dbReference>
<dbReference type="InterPro" id="IPR001464">
    <property type="entry name" value="Annexin"/>
</dbReference>
<dbReference type="AlphaFoldDB" id="A0A914ZNF4"/>
<comment type="domain">
    <text evidence="5">A pair of annexin repeats may form one binding site for calcium and phospholipid.</text>
</comment>